<evidence type="ECO:0000256" key="1">
    <source>
        <dbReference type="ARBA" id="ARBA00006534"/>
    </source>
</evidence>
<organism evidence="5">
    <name type="scientific">freshwater metagenome</name>
    <dbReference type="NCBI Taxonomy" id="449393"/>
    <lineage>
        <taxon>unclassified sequences</taxon>
        <taxon>metagenomes</taxon>
        <taxon>ecological metagenomes</taxon>
    </lineage>
</organism>
<keyword evidence="3" id="KW-0378">Hydrolase</keyword>
<sequence length="241" mass="26508">MGYVLEMSEFGRLALVGSGEYLPVMAELESSLIQSGPSLRYVQLATAAGQESDERLRYWERIGKEQADRIGAQQVFLPVFTREDAMRMDFAEKIRGAGLIYLSGGDPHYLAQTLFDTPVWEAIIASWKSGTSLAGCSAGAMAFGPDIPHFRKMKESGEIGLGLLPNIRVVPHYNKFFKWIPESAVQLFLKAPEGVRIVGIDEGTAIVTNNLKVWSIYGDGFAHLLNGKNTGKYESGSEVKI</sequence>
<comment type="similarity">
    <text evidence="1">Belongs to the peptidase S51 family.</text>
</comment>
<dbReference type="Pfam" id="PF03575">
    <property type="entry name" value="Peptidase_S51"/>
    <property type="match status" value="1"/>
</dbReference>
<dbReference type="Gene3D" id="3.40.50.880">
    <property type="match status" value="1"/>
</dbReference>
<dbReference type="CDD" id="cd03129">
    <property type="entry name" value="GAT1_Peptidase_E_like"/>
    <property type="match status" value="1"/>
</dbReference>
<keyword evidence="4" id="KW-0720">Serine protease</keyword>
<evidence type="ECO:0000256" key="4">
    <source>
        <dbReference type="ARBA" id="ARBA00022825"/>
    </source>
</evidence>
<evidence type="ECO:0000256" key="2">
    <source>
        <dbReference type="ARBA" id="ARBA00022670"/>
    </source>
</evidence>
<dbReference type="PANTHER" id="PTHR36175:SF1">
    <property type="entry name" value="CYANOPHYCINASE"/>
    <property type="match status" value="1"/>
</dbReference>
<gene>
    <name evidence="5" type="ORF">UFOPK3166_00184</name>
</gene>
<dbReference type="InterPro" id="IPR005320">
    <property type="entry name" value="Peptidase_S51"/>
</dbReference>
<dbReference type="AlphaFoldDB" id="A0A6J6Z806"/>
<dbReference type="SUPFAM" id="SSF52317">
    <property type="entry name" value="Class I glutamine amidotransferase-like"/>
    <property type="match status" value="1"/>
</dbReference>
<name>A0A6J6Z806_9ZZZZ</name>
<dbReference type="GO" id="GO:0006508">
    <property type="term" value="P:proteolysis"/>
    <property type="evidence" value="ECO:0007669"/>
    <property type="project" value="UniProtKB-KW"/>
</dbReference>
<dbReference type="PANTHER" id="PTHR36175">
    <property type="entry name" value="CYANOPHYCINASE"/>
    <property type="match status" value="1"/>
</dbReference>
<protein>
    <submittedName>
        <fullName evidence="5">Unannotated protein</fullName>
    </submittedName>
</protein>
<dbReference type="InterPro" id="IPR029062">
    <property type="entry name" value="Class_I_gatase-like"/>
</dbReference>
<dbReference type="GO" id="GO:0008236">
    <property type="term" value="F:serine-type peptidase activity"/>
    <property type="evidence" value="ECO:0007669"/>
    <property type="project" value="UniProtKB-KW"/>
</dbReference>
<reference evidence="5" key="1">
    <citation type="submission" date="2020-05" db="EMBL/GenBank/DDBJ databases">
        <authorList>
            <person name="Chiriac C."/>
            <person name="Salcher M."/>
            <person name="Ghai R."/>
            <person name="Kavagutti S V."/>
        </authorList>
    </citation>
    <scope>NUCLEOTIDE SEQUENCE</scope>
</reference>
<dbReference type="EMBL" id="CAFABD010000015">
    <property type="protein sequence ID" value="CAB4817941.1"/>
    <property type="molecule type" value="Genomic_DNA"/>
</dbReference>
<keyword evidence="2" id="KW-0645">Protease</keyword>
<evidence type="ECO:0000313" key="5">
    <source>
        <dbReference type="EMBL" id="CAB4817941.1"/>
    </source>
</evidence>
<proteinExistence type="inferred from homology"/>
<accession>A0A6J6Z806</accession>
<evidence type="ECO:0000256" key="3">
    <source>
        <dbReference type="ARBA" id="ARBA00022801"/>
    </source>
</evidence>